<evidence type="ECO:0000256" key="4">
    <source>
        <dbReference type="ARBA" id="ARBA00022679"/>
    </source>
</evidence>
<evidence type="ECO:0000256" key="1">
    <source>
        <dbReference type="ARBA" id="ARBA00004304"/>
    </source>
</evidence>
<dbReference type="PANTHER" id="PTHR13610">
    <property type="entry name" value="METHYLTRANSFERASE DOMAIN-CONTAINING PROTEIN"/>
    <property type="match status" value="1"/>
</dbReference>
<proteinExistence type="inferred from homology"/>
<evidence type="ECO:0000256" key="5">
    <source>
        <dbReference type="ARBA" id="ARBA00022691"/>
    </source>
</evidence>
<evidence type="ECO:0000256" key="10">
    <source>
        <dbReference type="ARBA" id="ARBA00071036"/>
    </source>
</evidence>
<dbReference type="Proteomes" id="UP001347796">
    <property type="component" value="Unassembled WGS sequence"/>
</dbReference>
<dbReference type="InterPro" id="IPR026170">
    <property type="entry name" value="FAM173A/B"/>
</dbReference>
<reference evidence="13 14" key="1">
    <citation type="submission" date="2024-01" db="EMBL/GenBank/DDBJ databases">
        <title>The genome of the rayed Mediterranean limpet Patella caerulea (Linnaeus, 1758).</title>
        <authorList>
            <person name="Anh-Thu Weber A."/>
            <person name="Halstead-Nussloch G."/>
        </authorList>
    </citation>
    <scope>NUCLEOTIDE SEQUENCE [LARGE SCALE GENOMIC DNA]</scope>
    <source>
        <strain evidence="13">AATW-2023a</strain>
        <tissue evidence="13">Whole specimen</tissue>
    </source>
</reference>
<dbReference type="PANTHER" id="PTHR13610:SF9">
    <property type="entry name" value="FI06469P"/>
    <property type="match status" value="1"/>
</dbReference>
<evidence type="ECO:0000256" key="2">
    <source>
        <dbReference type="ARBA" id="ARBA00010633"/>
    </source>
</evidence>
<dbReference type="Gene3D" id="3.40.50.150">
    <property type="entry name" value="Vaccinia Virus protein VP39"/>
    <property type="match status" value="1"/>
</dbReference>
<dbReference type="GO" id="GO:0032259">
    <property type="term" value="P:methylation"/>
    <property type="evidence" value="ECO:0007669"/>
    <property type="project" value="UniProtKB-KW"/>
</dbReference>
<evidence type="ECO:0000256" key="7">
    <source>
        <dbReference type="ARBA" id="ARBA00022989"/>
    </source>
</evidence>
<evidence type="ECO:0000256" key="9">
    <source>
        <dbReference type="ARBA" id="ARBA00023136"/>
    </source>
</evidence>
<keyword evidence="9 12" id="KW-0472">Membrane</keyword>
<keyword evidence="4" id="KW-0808">Transferase</keyword>
<keyword evidence="3" id="KW-0489">Methyltransferase</keyword>
<keyword evidence="14" id="KW-1185">Reference proteome</keyword>
<comment type="caution">
    <text evidence="13">The sequence shown here is derived from an EMBL/GenBank/DDBJ whole genome shotgun (WGS) entry which is preliminary data.</text>
</comment>
<comment type="subcellular location">
    <subcellularLocation>
        <location evidence="1">Mitochondrion membrane</location>
        <topology evidence="1">Single-pass membrane protein</topology>
    </subcellularLocation>
</comment>
<evidence type="ECO:0000256" key="12">
    <source>
        <dbReference type="SAM" id="Phobius"/>
    </source>
</evidence>
<keyword evidence="7 12" id="KW-1133">Transmembrane helix</keyword>
<keyword evidence="5" id="KW-0949">S-adenosyl-L-methionine</keyword>
<dbReference type="InterPro" id="IPR029063">
    <property type="entry name" value="SAM-dependent_MTases_sf"/>
</dbReference>
<dbReference type="FunFam" id="3.40.50.150:FF:000141">
    <property type="entry name" value="ATP synthase c subunit lysine N-methyltransferase"/>
    <property type="match status" value="1"/>
</dbReference>
<organism evidence="13 14">
    <name type="scientific">Patella caerulea</name>
    <name type="common">Rayed Mediterranean limpet</name>
    <dbReference type="NCBI Taxonomy" id="87958"/>
    <lineage>
        <taxon>Eukaryota</taxon>
        <taxon>Metazoa</taxon>
        <taxon>Spiralia</taxon>
        <taxon>Lophotrochozoa</taxon>
        <taxon>Mollusca</taxon>
        <taxon>Gastropoda</taxon>
        <taxon>Patellogastropoda</taxon>
        <taxon>Patelloidea</taxon>
        <taxon>Patellidae</taxon>
        <taxon>Patella</taxon>
    </lineage>
</organism>
<protein>
    <recommendedName>
        <fullName evidence="10">ATP synthase subunit C lysine N-methyltransferase</fullName>
    </recommendedName>
    <alternativeName>
        <fullName evidence="11">Protein N-lysine methyltransferase FAM173B</fullName>
    </alternativeName>
</protein>
<keyword evidence="8" id="KW-0496">Mitochondrion</keyword>
<keyword evidence="6 12" id="KW-0812">Transmembrane</keyword>
<gene>
    <name evidence="13" type="ORF">SNE40_009871</name>
</gene>
<dbReference type="GO" id="GO:1905706">
    <property type="term" value="P:regulation of mitochondrial ATP synthesis coupled proton transport"/>
    <property type="evidence" value="ECO:0007669"/>
    <property type="project" value="UniProtKB-ARBA"/>
</dbReference>
<sequence>MTPDSKTVISVLDDDSILSSKNKTNNVNNPELTKRGLILLGTFGGLFAGIYAVATPFVSPALRRICLPFVPATPLQIQNVFTALTKQTGSLIDIGSGDGRIVLDAARRGFKSSGVELNYWLVLYSRYTAWKNGLSSQVSFFRKDLWKTSLSQYDNVIIFGVEQMMPKLEEKLDKELVDGRHVVACRFPFPTWQPEKTIGTGVDTVWLYIKGREKLDKDNHNNPV</sequence>
<feature type="transmembrane region" description="Helical" evidence="12">
    <location>
        <begin position="36"/>
        <end position="54"/>
    </location>
</feature>
<dbReference type="GO" id="GO:1904058">
    <property type="term" value="P:positive regulation of sensory perception of pain"/>
    <property type="evidence" value="ECO:0007669"/>
    <property type="project" value="UniProtKB-ARBA"/>
</dbReference>
<evidence type="ECO:0000256" key="6">
    <source>
        <dbReference type="ARBA" id="ARBA00022692"/>
    </source>
</evidence>
<name>A0AAN8PS97_PATCE</name>
<dbReference type="AlphaFoldDB" id="A0AAN8PS97"/>
<evidence type="ECO:0000256" key="8">
    <source>
        <dbReference type="ARBA" id="ARBA00023128"/>
    </source>
</evidence>
<evidence type="ECO:0000313" key="14">
    <source>
        <dbReference type="Proteomes" id="UP001347796"/>
    </source>
</evidence>
<evidence type="ECO:0000313" key="13">
    <source>
        <dbReference type="EMBL" id="KAK6182113.1"/>
    </source>
</evidence>
<dbReference type="GO" id="GO:0031966">
    <property type="term" value="C:mitochondrial membrane"/>
    <property type="evidence" value="ECO:0007669"/>
    <property type="project" value="UniProtKB-SubCell"/>
</dbReference>
<comment type="similarity">
    <text evidence="2">Belongs to the ANT/ATPSC lysine N-methyltransferase family.</text>
</comment>
<dbReference type="GO" id="GO:0016279">
    <property type="term" value="F:protein-lysine N-methyltransferase activity"/>
    <property type="evidence" value="ECO:0007669"/>
    <property type="project" value="InterPro"/>
</dbReference>
<dbReference type="SUPFAM" id="SSF53335">
    <property type="entry name" value="S-adenosyl-L-methionine-dependent methyltransferases"/>
    <property type="match status" value="1"/>
</dbReference>
<dbReference type="EMBL" id="JAZGQO010000007">
    <property type="protein sequence ID" value="KAK6182113.1"/>
    <property type="molecule type" value="Genomic_DNA"/>
</dbReference>
<evidence type="ECO:0000256" key="11">
    <source>
        <dbReference type="ARBA" id="ARBA00078098"/>
    </source>
</evidence>
<evidence type="ECO:0000256" key="3">
    <source>
        <dbReference type="ARBA" id="ARBA00022603"/>
    </source>
</evidence>
<accession>A0AAN8PS97</accession>